<organism evidence="1 2">
    <name type="scientific">Photobacterium halotolerans</name>
    <dbReference type="NCBI Taxonomy" id="265726"/>
    <lineage>
        <taxon>Bacteria</taxon>
        <taxon>Pseudomonadati</taxon>
        <taxon>Pseudomonadota</taxon>
        <taxon>Gammaproteobacteria</taxon>
        <taxon>Vibrionales</taxon>
        <taxon>Vibrionaceae</taxon>
        <taxon>Photobacterium</taxon>
    </lineage>
</organism>
<keyword evidence="2" id="KW-1185">Reference proteome</keyword>
<proteinExistence type="predicted"/>
<evidence type="ECO:0000313" key="2">
    <source>
        <dbReference type="Proteomes" id="UP000033633"/>
    </source>
</evidence>
<dbReference type="AlphaFoldDB" id="A0A0F5VFK5"/>
<reference evidence="1 2" key="1">
    <citation type="submission" date="2014-12" db="EMBL/GenBank/DDBJ databases">
        <title>Mercury Reductase activity and rhizosphere competence traits in the genome of root associated Photobacterium halotolerans MELD1.</title>
        <authorList>
            <person name="Mathew D.C."/>
            <person name="Huang C.-C."/>
        </authorList>
    </citation>
    <scope>NUCLEOTIDE SEQUENCE [LARGE SCALE GENOMIC DNA]</scope>
    <source>
        <strain evidence="1 2">MELD1</strain>
    </source>
</reference>
<dbReference type="STRING" id="265726.KY46_04080"/>
<sequence length="71" mass="8102">MSQTEQAAEIDASLSKNTNNALKRIVHFAHNPFFTFSAISQQLNSSQFFSNGKVNFRFGFKQAKFDMAPRR</sequence>
<protein>
    <submittedName>
        <fullName evidence="1">Uncharacterized protein</fullName>
    </submittedName>
</protein>
<dbReference type="Proteomes" id="UP000033633">
    <property type="component" value="Unassembled WGS sequence"/>
</dbReference>
<gene>
    <name evidence="1" type="ORF">KY46_04080</name>
</gene>
<accession>A0A0F5VFK5</accession>
<evidence type="ECO:0000313" key="1">
    <source>
        <dbReference type="EMBL" id="KKD00971.1"/>
    </source>
</evidence>
<dbReference type="EMBL" id="JWYV01000002">
    <property type="protein sequence ID" value="KKD00971.1"/>
    <property type="molecule type" value="Genomic_DNA"/>
</dbReference>
<comment type="caution">
    <text evidence="1">The sequence shown here is derived from an EMBL/GenBank/DDBJ whole genome shotgun (WGS) entry which is preliminary data.</text>
</comment>
<dbReference type="PATRIC" id="fig|265726.11.peg.2177"/>
<name>A0A0F5VFK5_9GAMM</name>